<feature type="chain" id="PRO_5002761923" evidence="2">
    <location>
        <begin position="23"/>
        <end position="231"/>
    </location>
</feature>
<reference evidence="3" key="1">
    <citation type="journal article" date="2001" name="Curr. Biol.">
        <title>The molecular basis of nuclear genetic code change in ciliates.</title>
        <authorList>
            <person name="Lozupone C.A."/>
            <person name="Knight R.D."/>
            <person name="Landweber L.F."/>
        </authorList>
    </citation>
    <scope>NUCLEOTIDE SEQUENCE</scope>
    <source>
        <strain evidence="3">ATCC 50031</strain>
    </source>
</reference>
<feature type="region of interest" description="Disordered" evidence="1">
    <location>
        <begin position="133"/>
        <end position="175"/>
    </location>
</feature>
<feature type="compositionally biased region" description="Polar residues" evidence="1">
    <location>
        <begin position="200"/>
        <end position="224"/>
    </location>
</feature>
<proteinExistence type="evidence at transcript level"/>
<feature type="compositionally biased region" description="Basic residues" evidence="1">
    <location>
        <begin position="143"/>
        <end position="157"/>
    </location>
</feature>
<dbReference type="EMBL" id="AB325930">
    <property type="protein sequence ID" value="BAG12782.1"/>
    <property type="molecule type" value="mRNA"/>
</dbReference>
<sequence length="231" mass="25311">MRSHTLAITLLSLCLFATTTLANSSEMNEAQAPSISVASLTQGIAQMKNEQRAFDIVTQNEKKSKIEQGIRVAEIDTNVTDGSAAATAKKGQKGNNLSQGKKYEVEVATKEENRVTNFNSTASLDRSSVKGLIKNSQLNSPSYKKRNIGRSVKRSTVKKVPTIKHASTNVQTPAQKQAAAQRLAAARRLAAQRQSAQRRVTQSPSMYRPSQGSQRVSFQRQRPTPSRVVRN</sequence>
<name>B1B3Q1_SORST</name>
<evidence type="ECO:0000256" key="1">
    <source>
        <dbReference type="SAM" id="MobiDB-lite"/>
    </source>
</evidence>
<evidence type="ECO:0000256" key="2">
    <source>
        <dbReference type="SAM" id="SignalP"/>
    </source>
</evidence>
<evidence type="ECO:0000313" key="3">
    <source>
        <dbReference type="EMBL" id="BAG12782.1"/>
    </source>
</evidence>
<organism evidence="3">
    <name type="scientific">Sorogena stoianovitchae</name>
    <name type="common">Ciliate</name>
    <dbReference type="NCBI Taxonomy" id="164621"/>
    <lineage>
        <taxon>Eukaryota</taxon>
        <taxon>Sar</taxon>
        <taxon>Alveolata</taxon>
        <taxon>Ciliophora</taxon>
        <taxon>Intramacronucleata</taxon>
        <taxon>Colpodea</taxon>
        <taxon>Sorogenida</taxon>
        <taxon>Sorogenidae</taxon>
        <taxon>Sorogena</taxon>
    </lineage>
</organism>
<dbReference type="AlphaFoldDB" id="B1B3Q1"/>
<protein>
    <submittedName>
        <fullName evidence="3">Uncharacterized protein stf15</fullName>
    </submittedName>
</protein>
<feature type="signal peptide" evidence="2">
    <location>
        <begin position="1"/>
        <end position="22"/>
    </location>
</feature>
<keyword evidence="2" id="KW-0732">Signal</keyword>
<reference evidence="3" key="2">
    <citation type="journal article" date="2008" name="J. Eukaryot. Microbiol.">
        <title>Differentially expressed genes during fruiting body development in the aggregative ciliate Sorogena stoianovitchae (Ciliophora: Colpodea).</title>
        <authorList>
            <person name="Sugimoto H."/>
            <person name="Endoh H."/>
        </authorList>
    </citation>
    <scope>NUCLEOTIDE SEQUENCE</scope>
    <source>
        <strain evidence="3">ATCC 50031</strain>
    </source>
</reference>
<accession>B1B3Q1</accession>
<gene>
    <name evidence="3" type="primary">stf15</name>
</gene>
<feature type="region of interest" description="Disordered" evidence="1">
    <location>
        <begin position="192"/>
        <end position="231"/>
    </location>
</feature>